<evidence type="ECO:0000313" key="2">
    <source>
        <dbReference type="EMBL" id="MBF2735535.1"/>
    </source>
</evidence>
<comment type="caution">
    <text evidence="2">The sequence shown here is derived from an EMBL/GenBank/DDBJ whole genome shotgun (WGS) entry which is preliminary data.</text>
</comment>
<evidence type="ECO:0000313" key="3">
    <source>
        <dbReference type="Proteomes" id="UP000604381"/>
    </source>
</evidence>
<name>A0A930Y1M8_9GAMM</name>
<keyword evidence="1" id="KW-0812">Transmembrane</keyword>
<proteinExistence type="predicted"/>
<dbReference type="AlphaFoldDB" id="A0A930Y1M8"/>
<feature type="transmembrane region" description="Helical" evidence="1">
    <location>
        <begin position="20"/>
        <end position="38"/>
    </location>
</feature>
<gene>
    <name evidence="2" type="ORF">ISN26_05605</name>
</gene>
<keyword evidence="1" id="KW-0472">Membrane</keyword>
<dbReference type="Proteomes" id="UP000604381">
    <property type="component" value="Unassembled WGS sequence"/>
</dbReference>
<protein>
    <submittedName>
        <fullName evidence="2">Uncharacterized protein</fullName>
    </submittedName>
</protein>
<evidence type="ECO:0000256" key="1">
    <source>
        <dbReference type="SAM" id="Phobius"/>
    </source>
</evidence>
<dbReference type="EMBL" id="JADHEI010000040">
    <property type="protein sequence ID" value="MBF2735535.1"/>
    <property type="molecule type" value="Genomic_DNA"/>
</dbReference>
<accession>A0A930Y1M8</accession>
<reference evidence="2" key="1">
    <citation type="submission" date="2020-10" db="EMBL/GenBank/DDBJ databases">
        <title>An improved Amphimedon queenslandica hologenome assembly reveals how three proteobacterial symbionts can extend the metabolic phenotypic of their marine sponge host.</title>
        <authorList>
            <person name="Degnan B."/>
            <person name="Degnan S."/>
            <person name="Xiang X."/>
        </authorList>
    </citation>
    <scope>NUCLEOTIDE SEQUENCE</scope>
    <source>
        <strain evidence="2">AqS2</strain>
    </source>
</reference>
<organism evidence="2 3">
    <name type="scientific">Candidatus Amphirhobacter heronislandensis</name>
    <dbReference type="NCBI Taxonomy" id="1732024"/>
    <lineage>
        <taxon>Bacteria</taxon>
        <taxon>Pseudomonadati</taxon>
        <taxon>Pseudomonadota</taxon>
        <taxon>Gammaproteobacteria</taxon>
        <taxon>Candidatus Tethybacterales</taxon>
        <taxon>Candidatus Tethybacteraceae</taxon>
        <taxon>Candidatus Amphirhobacter</taxon>
    </lineage>
</organism>
<keyword evidence="1" id="KW-1133">Transmembrane helix</keyword>
<keyword evidence="3" id="KW-1185">Reference proteome</keyword>
<sequence length="164" mass="17511">MGPAPGRPSGLRGVLGNRHVIVALLVAPILALIAYFAVDAVVSEPPQAAEPGATYPLANRPDCRWASGRCTLKNEDVELVVAAADAGLVLTASIELQGVLYSLDREDVQADPEPMELTEAGNWRAPLPYRLNELDGLRLRLVAATPQGTRFYGETGLKFLEPAP</sequence>